<dbReference type="GO" id="GO:0007586">
    <property type="term" value="P:digestion"/>
    <property type="evidence" value="ECO:0007669"/>
    <property type="project" value="UniProtKB-KW"/>
</dbReference>
<dbReference type="FunFam" id="2.40.70.10:FF:000004">
    <property type="entry name" value="Pepsin A"/>
    <property type="match status" value="1"/>
</dbReference>
<feature type="active site" evidence="11">
    <location>
        <position position="272"/>
    </location>
</feature>
<evidence type="ECO:0000256" key="7">
    <source>
        <dbReference type="ARBA" id="ARBA00022757"/>
    </source>
</evidence>
<dbReference type="PANTHER" id="PTHR47966:SF22">
    <property type="entry name" value="PEPSIN A-3-RELATED"/>
    <property type="match status" value="1"/>
</dbReference>
<dbReference type="PANTHER" id="PTHR47966">
    <property type="entry name" value="BETA-SITE APP-CLEAVING ENZYME, ISOFORM A-RELATED"/>
    <property type="match status" value="1"/>
</dbReference>
<reference evidence="16" key="2">
    <citation type="submission" date="2025-08" db="UniProtKB">
        <authorList>
            <consortium name="Ensembl"/>
        </authorList>
    </citation>
    <scope>IDENTIFICATION</scope>
</reference>
<dbReference type="PROSITE" id="PS51767">
    <property type="entry name" value="PEPTIDASE_A1"/>
    <property type="match status" value="1"/>
</dbReference>
<feature type="disulfide bond" evidence="12">
    <location>
        <begin position="263"/>
        <end position="267"/>
    </location>
</feature>
<evidence type="ECO:0000256" key="11">
    <source>
        <dbReference type="PIRSR" id="PIRSR601461-1"/>
    </source>
</evidence>
<feature type="disulfide bond" evidence="12">
    <location>
        <begin position="306"/>
        <end position="339"/>
    </location>
</feature>
<evidence type="ECO:0000256" key="9">
    <source>
        <dbReference type="ARBA" id="ARBA00023157"/>
    </source>
</evidence>
<sequence>MKSAFLLLVFLAVSQGLLRIPLMRGKSARRLLEEKGLFEEYRRLFPYNPAAKFLPRIEQSVVPMTFDPDTTYYGEIGIGTPPQLFKVLFDTGSSDLWVPSVSCNNSACDSHVKFNSSASSTFQAGAKPFYISYNSGFAAGSTGYDTIKISDLYVENQLFGLTNTEALFLGSVPWDGILGLAFPSMSLEGGTPIFDNIWNQGKIPQYMFSMYLSSSVEGSMLILGGTDPTYYTGSISWIPLYQATNFWNIQMQSITINGNTVACSGSCAAIVDSGTSLIIGPSEDIDNINGWLGAFPDQNGNADVSCSNINLLPNIVFNINGYTFSLTPSVYIIKSASECNTGFAAGTSWILGEVFMRQFYTVFDVGNNMVGFAQAV</sequence>
<evidence type="ECO:0000256" key="10">
    <source>
        <dbReference type="ARBA" id="ARBA00023180"/>
    </source>
</evidence>
<keyword evidence="14" id="KW-0732">Signal</keyword>
<evidence type="ECO:0000256" key="8">
    <source>
        <dbReference type="ARBA" id="ARBA00022801"/>
    </source>
</evidence>
<dbReference type="PRINTS" id="PR00792">
    <property type="entry name" value="PEPSIN"/>
</dbReference>
<dbReference type="GO" id="GO:0004190">
    <property type="term" value="F:aspartic-type endopeptidase activity"/>
    <property type="evidence" value="ECO:0007669"/>
    <property type="project" value="UniProtKB-KW"/>
</dbReference>
<feature type="active site" evidence="11">
    <location>
        <position position="90"/>
    </location>
</feature>
<reference evidence="16" key="1">
    <citation type="submission" date="2021-04" db="EMBL/GenBank/DDBJ databases">
        <authorList>
            <consortium name="Wellcome Sanger Institute Data Sharing"/>
        </authorList>
    </citation>
    <scope>NUCLEOTIDE SEQUENCE [LARGE SCALE GENOMIC DNA]</scope>
</reference>
<evidence type="ECO:0000256" key="5">
    <source>
        <dbReference type="ARBA" id="ARBA00022670"/>
    </source>
</evidence>
<dbReference type="SUPFAM" id="SSF50630">
    <property type="entry name" value="Acid proteases"/>
    <property type="match status" value="1"/>
</dbReference>
<keyword evidence="7" id="KW-0222">Digestion</keyword>
<evidence type="ECO:0000256" key="2">
    <source>
        <dbReference type="ARBA" id="ARBA00007447"/>
    </source>
</evidence>
<dbReference type="InterPro" id="IPR001969">
    <property type="entry name" value="Aspartic_peptidase_AS"/>
</dbReference>
<dbReference type="RefSeq" id="XP_026203206.1">
    <property type="nucleotide sequence ID" value="XM_026347421.1"/>
</dbReference>
<proteinExistence type="inferred from homology"/>
<feature type="signal peptide" evidence="14">
    <location>
        <begin position="1"/>
        <end position="19"/>
    </location>
</feature>
<keyword evidence="17" id="KW-1185">Reference proteome</keyword>
<keyword evidence="8 13" id="KW-0378">Hydrolase</keyword>
<dbReference type="FunFam" id="2.40.70.10:FF:000002">
    <property type="entry name" value="Vacuolar aspartic proteinase"/>
    <property type="match status" value="1"/>
</dbReference>
<evidence type="ECO:0000259" key="15">
    <source>
        <dbReference type="PROSITE" id="PS51767"/>
    </source>
</evidence>
<dbReference type="InParanoid" id="A0A3Q1HI21"/>
<dbReference type="Pfam" id="PF07966">
    <property type="entry name" value="A1_Propeptide"/>
    <property type="match status" value="1"/>
</dbReference>
<keyword evidence="9 12" id="KW-1015">Disulfide bond</keyword>
<name>A0A3Q1HI21_ANATE</name>
<protein>
    <recommendedName>
        <fullName evidence="4">Renin</fullName>
        <ecNumber evidence="3">3.4.23.1</ecNumber>
    </recommendedName>
</protein>
<dbReference type="AlphaFoldDB" id="A0A3Q1HI21"/>
<dbReference type="InterPro" id="IPR001461">
    <property type="entry name" value="Aspartic_peptidase_A1"/>
</dbReference>
<evidence type="ECO:0000256" key="12">
    <source>
        <dbReference type="PIRSR" id="PIRSR601461-2"/>
    </source>
</evidence>
<dbReference type="PROSITE" id="PS00141">
    <property type="entry name" value="ASP_PROTEASE"/>
    <property type="match status" value="2"/>
</dbReference>
<reference evidence="16" key="3">
    <citation type="submission" date="2025-09" db="UniProtKB">
        <authorList>
            <consortium name="Ensembl"/>
        </authorList>
    </citation>
    <scope>IDENTIFICATION</scope>
</reference>
<dbReference type="STRING" id="64144.ENSATEP00000008392"/>
<dbReference type="GeneID" id="113153694"/>
<comment type="similarity">
    <text evidence="2 13">Belongs to the peptidase A1 family.</text>
</comment>
<accession>A0A3Q1HI21</accession>
<evidence type="ECO:0000256" key="4">
    <source>
        <dbReference type="ARBA" id="ARBA00014776"/>
    </source>
</evidence>
<evidence type="ECO:0000256" key="3">
    <source>
        <dbReference type="ARBA" id="ARBA00011924"/>
    </source>
</evidence>
<dbReference type="GeneTree" id="ENSGT00940000162710"/>
<dbReference type="Ensembl" id="ENSATET00000008541.3">
    <property type="protein sequence ID" value="ENSATEP00000008392.2"/>
    <property type="gene ID" value="ENSATEG00000005913.3"/>
</dbReference>
<dbReference type="GO" id="GO:0006508">
    <property type="term" value="P:proteolysis"/>
    <property type="evidence" value="ECO:0007669"/>
    <property type="project" value="UniProtKB-KW"/>
</dbReference>
<organism evidence="16 17">
    <name type="scientific">Anabas testudineus</name>
    <name type="common">Climbing perch</name>
    <name type="synonym">Anthias testudineus</name>
    <dbReference type="NCBI Taxonomy" id="64144"/>
    <lineage>
        <taxon>Eukaryota</taxon>
        <taxon>Metazoa</taxon>
        <taxon>Chordata</taxon>
        <taxon>Craniata</taxon>
        <taxon>Vertebrata</taxon>
        <taxon>Euteleostomi</taxon>
        <taxon>Actinopterygii</taxon>
        <taxon>Neopterygii</taxon>
        <taxon>Teleostei</taxon>
        <taxon>Neoteleostei</taxon>
        <taxon>Acanthomorphata</taxon>
        <taxon>Anabantaria</taxon>
        <taxon>Anabantiformes</taxon>
        <taxon>Anabantoidei</taxon>
        <taxon>Anabantidae</taxon>
        <taxon>Anabas</taxon>
    </lineage>
</organism>
<feature type="chain" id="PRO_5030079471" description="Renin" evidence="14">
    <location>
        <begin position="20"/>
        <end position="376"/>
    </location>
</feature>
<feature type="disulfide bond" evidence="12">
    <location>
        <begin position="103"/>
        <end position="108"/>
    </location>
</feature>
<dbReference type="Gene3D" id="2.40.70.10">
    <property type="entry name" value="Acid Proteases"/>
    <property type="match status" value="2"/>
</dbReference>
<dbReference type="EC" id="3.4.23.1" evidence="3"/>
<evidence type="ECO:0000256" key="1">
    <source>
        <dbReference type="ARBA" id="ARBA00002318"/>
    </source>
</evidence>
<keyword evidence="10" id="KW-0325">Glycoprotein</keyword>
<evidence type="ECO:0000313" key="16">
    <source>
        <dbReference type="Ensembl" id="ENSATEP00000008392.2"/>
    </source>
</evidence>
<dbReference type="Gene3D" id="6.10.140.60">
    <property type="match status" value="1"/>
</dbReference>
<dbReference type="InterPro" id="IPR012848">
    <property type="entry name" value="Aspartic_peptidase_N"/>
</dbReference>
<keyword evidence="5 13" id="KW-0645">Protease</keyword>
<evidence type="ECO:0000256" key="6">
    <source>
        <dbReference type="ARBA" id="ARBA00022750"/>
    </source>
</evidence>
<dbReference type="InterPro" id="IPR021109">
    <property type="entry name" value="Peptidase_aspartic_dom_sf"/>
</dbReference>
<comment type="function">
    <text evidence="1">Shows particularly broad specificity; although bonds involving phenylalanine and leucine are preferred, many others are also cleaved to some extent.</text>
</comment>
<evidence type="ECO:0000256" key="13">
    <source>
        <dbReference type="RuleBase" id="RU000454"/>
    </source>
</evidence>
<dbReference type="Pfam" id="PF00026">
    <property type="entry name" value="Asp"/>
    <property type="match status" value="1"/>
</dbReference>
<keyword evidence="6 13" id="KW-0064">Aspartyl protease</keyword>
<dbReference type="Proteomes" id="UP000265040">
    <property type="component" value="Chromosome 5"/>
</dbReference>
<feature type="domain" description="Peptidase A1" evidence="15">
    <location>
        <begin position="72"/>
        <end position="373"/>
    </location>
</feature>
<dbReference type="OrthoDB" id="771136at2759"/>
<evidence type="ECO:0000256" key="14">
    <source>
        <dbReference type="SAM" id="SignalP"/>
    </source>
</evidence>
<evidence type="ECO:0000313" key="17">
    <source>
        <dbReference type="Proteomes" id="UP000265040"/>
    </source>
</evidence>
<dbReference type="InterPro" id="IPR033121">
    <property type="entry name" value="PEPTIDASE_A1"/>
</dbReference>